<proteinExistence type="predicted"/>
<name>A0A378NS43_9FIRM</name>
<dbReference type="Proteomes" id="UP000255234">
    <property type="component" value="Unassembled WGS sequence"/>
</dbReference>
<gene>
    <name evidence="1" type="ORF">NCTC10571_01360</name>
</gene>
<sequence length="75" mass="8752">MPDYAKCRNIQCTKRNKCARYMMISDKYWQTYALFNADNASKCNHFISLKNAPFECYKDIFIADKIVKGVNDNIG</sequence>
<evidence type="ECO:0000313" key="2">
    <source>
        <dbReference type="Proteomes" id="UP000255234"/>
    </source>
</evidence>
<evidence type="ECO:0000313" key="1">
    <source>
        <dbReference type="EMBL" id="STY71204.1"/>
    </source>
</evidence>
<organism evidence="1 2">
    <name type="scientific">Megamonas hypermegale</name>
    <dbReference type="NCBI Taxonomy" id="158847"/>
    <lineage>
        <taxon>Bacteria</taxon>
        <taxon>Bacillati</taxon>
        <taxon>Bacillota</taxon>
        <taxon>Negativicutes</taxon>
        <taxon>Selenomonadales</taxon>
        <taxon>Selenomonadaceae</taxon>
        <taxon>Megamonas</taxon>
    </lineage>
</organism>
<accession>A0A378NS43</accession>
<dbReference type="AlphaFoldDB" id="A0A378NS43"/>
<protein>
    <submittedName>
        <fullName evidence="1">Uncharacterized protein</fullName>
    </submittedName>
</protein>
<reference evidence="1 2" key="1">
    <citation type="submission" date="2018-06" db="EMBL/GenBank/DDBJ databases">
        <authorList>
            <consortium name="Pathogen Informatics"/>
            <person name="Doyle S."/>
        </authorList>
    </citation>
    <scope>NUCLEOTIDE SEQUENCE [LARGE SCALE GENOMIC DNA]</scope>
    <source>
        <strain evidence="1 2">NCTC10571</strain>
    </source>
</reference>
<dbReference type="EMBL" id="UGPP01000001">
    <property type="protein sequence ID" value="STY71204.1"/>
    <property type="molecule type" value="Genomic_DNA"/>
</dbReference>
<dbReference type="RefSeq" id="WP_115151570.1">
    <property type="nucleotide sequence ID" value="NZ_UGPP01000001.1"/>
</dbReference>